<reference evidence="2 3" key="1">
    <citation type="submission" date="2020-01" db="EMBL/GenBank/DDBJ databases">
        <authorList>
            <person name="Gupta K D."/>
        </authorList>
    </citation>
    <scope>NUCLEOTIDE SEQUENCE [LARGE SCALE GENOMIC DNA]</scope>
</reference>
<name>A0A8S0WE31_CYCAE</name>
<proteinExistence type="predicted"/>
<feature type="region of interest" description="Disordered" evidence="1">
    <location>
        <begin position="1"/>
        <end position="82"/>
    </location>
</feature>
<feature type="compositionally biased region" description="Basic residues" evidence="1">
    <location>
        <begin position="1"/>
        <end position="13"/>
    </location>
</feature>
<evidence type="ECO:0000313" key="3">
    <source>
        <dbReference type="Proteomes" id="UP000467700"/>
    </source>
</evidence>
<gene>
    <name evidence="2" type="ORF">AAE3_LOCUS8814</name>
</gene>
<protein>
    <submittedName>
        <fullName evidence="2">Uncharacterized protein</fullName>
    </submittedName>
</protein>
<feature type="compositionally biased region" description="Polar residues" evidence="1">
    <location>
        <begin position="33"/>
        <end position="46"/>
    </location>
</feature>
<comment type="caution">
    <text evidence="2">The sequence shown here is derived from an EMBL/GenBank/DDBJ whole genome shotgun (WGS) entry which is preliminary data.</text>
</comment>
<dbReference type="EMBL" id="CACVBS010000055">
    <property type="protein sequence ID" value="CAA7266500.1"/>
    <property type="molecule type" value="Genomic_DNA"/>
</dbReference>
<dbReference type="Proteomes" id="UP000467700">
    <property type="component" value="Unassembled WGS sequence"/>
</dbReference>
<dbReference type="AlphaFoldDB" id="A0A8S0WE31"/>
<dbReference type="OrthoDB" id="3016333at2759"/>
<sequence length="391" mass="43281">MSHSNRHHPPSRGTRRERPPDPPEAAENAPKPQTSTVELTKTSPHSNRILKKGKITHKPDVTLPASVPTPPAPQHSTQTTTQTPATLQTLLEVLTSQLESLSRTLLSLVAHNPDFANVDTSGAQKALHSLSDALRTKAAPTTTTTNTDIQKTNTTPKTYAAAVATTTPSLRPSHSTRTGQRQPHSRRIIIAPVVTKVKHQPPHDMRNSFNWMLTKDTNEISRFNIKAVAVEYTHLDNIAITITPPSAATILVNDEAAKNDIIKWARRKYALPDDEQIQVTLDDPWHRVVVHSVPAKGPCAGMSDKDLTTNFLSEWLAFNQLAPAIGEIRRIRPLVPDAVTRSGDKLATFDSISWCIAFQQKKQAQWVLRNGLFLYGTYCRTSTYKPLLRSS</sequence>
<evidence type="ECO:0000256" key="1">
    <source>
        <dbReference type="SAM" id="MobiDB-lite"/>
    </source>
</evidence>
<accession>A0A8S0WE31</accession>
<evidence type="ECO:0000313" key="2">
    <source>
        <dbReference type="EMBL" id="CAA7266500.1"/>
    </source>
</evidence>
<keyword evidence="3" id="KW-1185">Reference proteome</keyword>
<organism evidence="2 3">
    <name type="scientific">Cyclocybe aegerita</name>
    <name type="common">Black poplar mushroom</name>
    <name type="synonym">Agrocybe aegerita</name>
    <dbReference type="NCBI Taxonomy" id="1973307"/>
    <lineage>
        <taxon>Eukaryota</taxon>
        <taxon>Fungi</taxon>
        <taxon>Dikarya</taxon>
        <taxon>Basidiomycota</taxon>
        <taxon>Agaricomycotina</taxon>
        <taxon>Agaricomycetes</taxon>
        <taxon>Agaricomycetidae</taxon>
        <taxon>Agaricales</taxon>
        <taxon>Agaricineae</taxon>
        <taxon>Bolbitiaceae</taxon>
        <taxon>Cyclocybe</taxon>
    </lineage>
</organism>